<feature type="compositionally biased region" description="Polar residues" evidence="2">
    <location>
        <begin position="547"/>
        <end position="566"/>
    </location>
</feature>
<evidence type="ECO:0000259" key="3">
    <source>
        <dbReference type="PROSITE" id="PS50103"/>
    </source>
</evidence>
<reference evidence="4" key="2">
    <citation type="journal article" date="2020" name="Nat. Commun.">
        <title>Large-scale genome sequencing of mycorrhizal fungi provides insights into the early evolution of symbiotic traits.</title>
        <authorList>
            <person name="Miyauchi S."/>
            <person name="Kiss E."/>
            <person name="Kuo A."/>
            <person name="Drula E."/>
            <person name="Kohler A."/>
            <person name="Sanchez-Garcia M."/>
            <person name="Morin E."/>
            <person name="Andreopoulos B."/>
            <person name="Barry K.W."/>
            <person name="Bonito G."/>
            <person name="Buee M."/>
            <person name="Carver A."/>
            <person name="Chen C."/>
            <person name="Cichocki N."/>
            <person name="Clum A."/>
            <person name="Culley D."/>
            <person name="Crous P.W."/>
            <person name="Fauchery L."/>
            <person name="Girlanda M."/>
            <person name="Hayes R.D."/>
            <person name="Keri Z."/>
            <person name="LaButti K."/>
            <person name="Lipzen A."/>
            <person name="Lombard V."/>
            <person name="Magnuson J."/>
            <person name="Maillard F."/>
            <person name="Murat C."/>
            <person name="Nolan M."/>
            <person name="Ohm R.A."/>
            <person name="Pangilinan J."/>
            <person name="Pereira M.F."/>
            <person name="Perotto S."/>
            <person name="Peter M."/>
            <person name="Pfister S."/>
            <person name="Riley R."/>
            <person name="Sitrit Y."/>
            <person name="Stielow J.B."/>
            <person name="Szollosi G."/>
            <person name="Zifcakova L."/>
            <person name="Stursova M."/>
            <person name="Spatafora J.W."/>
            <person name="Tedersoo L."/>
            <person name="Vaario L.M."/>
            <person name="Yamada A."/>
            <person name="Yan M."/>
            <person name="Wang P."/>
            <person name="Xu J."/>
            <person name="Bruns T."/>
            <person name="Baldrian P."/>
            <person name="Vilgalys R."/>
            <person name="Dunand C."/>
            <person name="Henrissat B."/>
            <person name="Grigoriev I.V."/>
            <person name="Hibbett D."/>
            <person name="Nagy L.G."/>
            <person name="Martin F.M."/>
        </authorList>
    </citation>
    <scope>NUCLEOTIDE SEQUENCE</scope>
    <source>
        <strain evidence="4">BED1</strain>
    </source>
</reference>
<evidence type="ECO:0000256" key="2">
    <source>
        <dbReference type="SAM" id="MobiDB-lite"/>
    </source>
</evidence>
<feature type="compositionally biased region" description="Acidic residues" evidence="2">
    <location>
        <begin position="215"/>
        <end position="236"/>
    </location>
</feature>
<evidence type="ECO:0000313" key="4">
    <source>
        <dbReference type="EMBL" id="KAF8447645.1"/>
    </source>
</evidence>
<dbReference type="SMART" id="SM00356">
    <property type="entry name" value="ZnF_C3H1"/>
    <property type="match status" value="1"/>
</dbReference>
<dbReference type="EMBL" id="WHUW01000004">
    <property type="protein sequence ID" value="KAF8447645.1"/>
    <property type="molecule type" value="Genomic_DNA"/>
</dbReference>
<keyword evidence="1" id="KW-0863">Zinc-finger</keyword>
<feature type="compositionally biased region" description="Basic and acidic residues" evidence="2">
    <location>
        <begin position="723"/>
        <end position="742"/>
    </location>
</feature>
<gene>
    <name evidence="4" type="ORF">L210DRAFT_2808741</name>
</gene>
<reference evidence="4" key="1">
    <citation type="submission" date="2019-10" db="EMBL/GenBank/DDBJ databases">
        <authorList>
            <consortium name="DOE Joint Genome Institute"/>
            <person name="Kuo A."/>
            <person name="Miyauchi S."/>
            <person name="Kiss E."/>
            <person name="Drula E."/>
            <person name="Kohler A."/>
            <person name="Sanchez-Garcia M."/>
            <person name="Andreopoulos B."/>
            <person name="Barry K.W."/>
            <person name="Bonito G."/>
            <person name="Buee M."/>
            <person name="Carver A."/>
            <person name="Chen C."/>
            <person name="Cichocki N."/>
            <person name="Clum A."/>
            <person name="Culley D."/>
            <person name="Crous P.W."/>
            <person name="Fauchery L."/>
            <person name="Girlanda M."/>
            <person name="Hayes R."/>
            <person name="Keri Z."/>
            <person name="LaButti K."/>
            <person name="Lipzen A."/>
            <person name="Lombard V."/>
            <person name="Magnuson J."/>
            <person name="Maillard F."/>
            <person name="Morin E."/>
            <person name="Murat C."/>
            <person name="Nolan M."/>
            <person name="Ohm R."/>
            <person name="Pangilinan J."/>
            <person name="Pereira M."/>
            <person name="Perotto S."/>
            <person name="Peter M."/>
            <person name="Riley R."/>
            <person name="Sitrit Y."/>
            <person name="Stielow B."/>
            <person name="Szollosi G."/>
            <person name="Zifcakova L."/>
            <person name="Stursova M."/>
            <person name="Spatafora J.W."/>
            <person name="Tedersoo L."/>
            <person name="Vaario L.-M."/>
            <person name="Yamada A."/>
            <person name="Yan M."/>
            <person name="Wang P."/>
            <person name="Xu J."/>
            <person name="Bruns T."/>
            <person name="Baldrian P."/>
            <person name="Vilgalys R."/>
            <person name="Henrissat B."/>
            <person name="Grigoriev I.V."/>
            <person name="Hibbett D."/>
            <person name="Nagy L.G."/>
            <person name="Martin F.M."/>
        </authorList>
    </citation>
    <scope>NUCLEOTIDE SEQUENCE</scope>
    <source>
        <strain evidence="4">BED1</strain>
    </source>
</reference>
<feature type="zinc finger region" description="C3H1-type" evidence="1">
    <location>
        <begin position="9"/>
        <end position="36"/>
    </location>
</feature>
<feature type="compositionally biased region" description="Polar residues" evidence="2">
    <location>
        <begin position="335"/>
        <end position="348"/>
    </location>
</feature>
<dbReference type="GO" id="GO:0008270">
    <property type="term" value="F:zinc ion binding"/>
    <property type="evidence" value="ECO:0007669"/>
    <property type="project" value="UniProtKB-KW"/>
</dbReference>
<dbReference type="Gene3D" id="4.10.1000.10">
    <property type="entry name" value="Zinc finger, CCCH-type"/>
    <property type="match status" value="1"/>
</dbReference>
<dbReference type="AlphaFoldDB" id="A0AAD4C387"/>
<feature type="region of interest" description="Disordered" evidence="2">
    <location>
        <begin position="836"/>
        <end position="869"/>
    </location>
</feature>
<feature type="region of interest" description="Disordered" evidence="2">
    <location>
        <begin position="538"/>
        <end position="568"/>
    </location>
</feature>
<organism evidence="4 5">
    <name type="scientific">Boletus edulis BED1</name>
    <dbReference type="NCBI Taxonomy" id="1328754"/>
    <lineage>
        <taxon>Eukaryota</taxon>
        <taxon>Fungi</taxon>
        <taxon>Dikarya</taxon>
        <taxon>Basidiomycota</taxon>
        <taxon>Agaricomycotina</taxon>
        <taxon>Agaricomycetes</taxon>
        <taxon>Agaricomycetidae</taxon>
        <taxon>Boletales</taxon>
        <taxon>Boletineae</taxon>
        <taxon>Boletaceae</taxon>
        <taxon>Boletoideae</taxon>
        <taxon>Boletus</taxon>
    </lineage>
</organism>
<feature type="region of interest" description="Disordered" evidence="2">
    <location>
        <begin position="290"/>
        <end position="352"/>
    </location>
</feature>
<dbReference type="PROSITE" id="PS50103">
    <property type="entry name" value="ZF_C3H1"/>
    <property type="match status" value="1"/>
</dbReference>
<feature type="region of interest" description="Disordered" evidence="2">
    <location>
        <begin position="638"/>
        <end position="744"/>
    </location>
</feature>
<proteinExistence type="predicted"/>
<feature type="region of interest" description="Disordered" evidence="2">
    <location>
        <begin position="1089"/>
        <end position="1121"/>
    </location>
</feature>
<feature type="domain" description="C3H1-type" evidence="3">
    <location>
        <begin position="9"/>
        <end position="36"/>
    </location>
</feature>
<dbReference type="Proteomes" id="UP001194468">
    <property type="component" value="Unassembled WGS sequence"/>
</dbReference>
<sequence length="1162" mass="124506">MSIQEPAWLKRTRPCPFFSQGRCLFADSCNFLHDVKVRNAANQPLLSTVQAKQPFLSPKPVFDPPSVVVNSASPRSVHLASPQNPANSTQDSSRYSGLLSVLSDVIGPPSDPPTTAEDAVPASRVTTTIPTGTATEMGTGQGASLYAEQSSILVPDSETTVVDPSGCQMGYFFPERDGSEPIAEFLPVPDNDESGDGDTTSYLVEAAETYVIGSEGEEGEGEEDDGDMDDHGEEDPTMLSNRQSTFSSFTGASLLASPRYSVFGEPPLTSPIEDGALELLSPVQLSAKLRPFPIPSSGSKAKRGDSIDSGYADGDNWVSPLSFPRSPPRSFQSPATFLSQSRRASLSSPARKESRVVYDVGAFGTSSHNRIEAIKEVSSDGGSEDNEDTACTILGAYSTSPSEEQGGGRTCDPLQVHVAEEEKAEEDNNLSEIPAVTRYSPEHLYPAREYDQDSCKEPSFISDDNLSFKTALSTQPSNENLSDISRVSSLKQDSLLSFISNCSTPDTSVLSYYGDAHEPLEQSIAGLRACESSELVSPFDSTAAPEASTSEECPLSEVSNDSNGPFTSACADDLQELGQERVVAPRGRCSPMSSPPLDTSHGLFPALGVDDLWEFSAEKVVIPQERSSHVFHFDKQLPKSSPAAGLSHSPPAVGDTFSPPVPDVDDHRESARRNDAASRERLPNILPYDWRPPKPSPSSSNDVLDYAPIGTDDVQVSALQKRLSSDRSHSPSPRTDGDDFRSPEPLSTVFNGCLAQYVAVETSPNLAAENSIGSEGVTEHFDSECDGFTQRLSIPLPPPFPPAEIVGHSTLIGEDTSVVSEAAAVAHLERDMSNAYAVSQGEETERLYSGSDLTEKARPSQLPSVGFPGSDADFILRRSRAASDLTVKANSPPGTSDVLRLPPPPLEQPGRSDSVQSLYDQYFDDGASDDGSMFSSPAHMDTAPPNVTKFTEGLSQEDRLQSLELIPHFSQEVSSSSSDSEPGNHGDSGSDSPRSETVFRPFLTGRGSLSRSSLAELIPKANLINDKVSSSTNPSTRLQARKVGSTMVPLGFRRHKPRPAVRQLSQPLHTMFPVSELREVLRIRTDIAREDSPPGCSSANYVSSMTRSPLPAQSMSAPPTGGLRQLHLSSIVNKRSSILSTHSSSIASSILSCEITVVCKSL</sequence>
<accession>A0AAD4C387</accession>
<evidence type="ECO:0000313" key="5">
    <source>
        <dbReference type="Proteomes" id="UP001194468"/>
    </source>
</evidence>
<comment type="caution">
    <text evidence="4">The sequence shown here is derived from an EMBL/GenBank/DDBJ whole genome shotgun (WGS) entry which is preliminary data.</text>
</comment>
<feature type="compositionally biased region" description="Low complexity" evidence="2">
    <location>
        <begin position="319"/>
        <end position="334"/>
    </location>
</feature>
<evidence type="ECO:0000256" key="1">
    <source>
        <dbReference type="PROSITE-ProRule" id="PRU00723"/>
    </source>
</evidence>
<dbReference type="InterPro" id="IPR000571">
    <property type="entry name" value="Znf_CCCH"/>
</dbReference>
<feature type="region of interest" description="Disordered" evidence="2">
    <location>
        <begin position="885"/>
        <end position="943"/>
    </location>
</feature>
<name>A0AAD4C387_BOLED</name>
<feature type="compositionally biased region" description="Polar residues" evidence="2">
    <location>
        <begin position="1095"/>
        <end position="1117"/>
    </location>
</feature>
<feature type="region of interest" description="Disordered" evidence="2">
    <location>
        <begin position="970"/>
        <end position="998"/>
    </location>
</feature>
<keyword evidence="1" id="KW-0862">Zinc</keyword>
<keyword evidence="1" id="KW-0479">Metal-binding</keyword>
<feature type="compositionally biased region" description="Basic and acidic residues" evidence="2">
    <location>
        <begin position="664"/>
        <end position="682"/>
    </location>
</feature>
<feature type="region of interest" description="Disordered" evidence="2">
    <location>
        <begin position="212"/>
        <end position="243"/>
    </location>
</feature>
<protein>
    <recommendedName>
        <fullName evidence="3">C3H1-type domain-containing protein</fullName>
    </recommendedName>
</protein>
<keyword evidence="5" id="KW-1185">Reference proteome</keyword>